<dbReference type="NCBIfam" id="NF004790">
    <property type="entry name" value="PRK06136.1"/>
    <property type="match status" value="1"/>
</dbReference>
<keyword evidence="15" id="KW-0597">Phosphoprotein</keyword>
<evidence type="ECO:0000256" key="4">
    <source>
        <dbReference type="ARBA" id="ARBA00022603"/>
    </source>
</evidence>
<dbReference type="UniPathway" id="UPA00148">
    <property type="reaction ID" value="UER00211"/>
</dbReference>
<evidence type="ECO:0000313" key="22">
    <source>
        <dbReference type="Proteomes" id="UP000291562"/>
    </source>
</evidence>
<comment type="similarity">
    <text evidence="2 17">Belongs to the precorrin methyltransferase family.</text>
</comment>
<accession>A0A411HHQ3</accession>
<keyword evidence="6 15" id="KW-0949">S-adenosyl-L-methionine</keyword>
<evidence type="ECO:0000256" key="15">
    <source>
        <dbReference type="HAMAP-Rule" id="MF_01646"/>
    </source>
</evidence>
<dbReference type="Proteomes" id="UP000291562">
    <property type="component" value="Chromosome"/>
</dbReference>
<feature type="domain" description="Sirohaem synthase dimerisation" evidence="19">
    <location>
        <begin position="150"/>
        <end position="207"/>
    </location>
</feature>
<evidence type="ECO:0000256" key="6">
    <source>
        <dbReference type="ARBA" id="ARBA00022691"/>
    </source>
</evidence>
<dbReference type="InterPro" id="IPR050161">
    <property type="entry name" value="Siro_Cobalamin_biosynth"/>
</dbReference>
<dbReference type="Gene3D" id="1.10.8.210">
    <property type="entry name" value="Sirohaem synthase, dimerisation domain"/>
    <property type="match status" value="1"/>
</dbReference>
<feature type="domain" description="Siroheme synthase central" evidence="20">
    <location>
        <begin position="124"/>
        <end position="144"/>
    </location>
</feature>
<dbReference type="SUPFAM" id="SSF53790">
    <property type="entry name" value="Tetrapyrrole methylase"/>
    <property type="match status" value="1"/>
</dbReference>
<dbReference type="InterPro" id="IPR014776">
    <property type="entry name" value="4pyrrole_Mease_sub2"/>
</dbReference>
<dbReference type="NCBIfam" id="TIGR01470">
    <property type="entry name" value="cysG_Nterm"/>
    <property type="match status" value="1"/>
</dbReference>
<dbReference type="Pfam" id="PF00590">
    <property type="entry name" value="TP_methylase"/>
    <property type="match status" value="1"/>
</dbReference>
<evidence type="ECO:0000259" key="20">
    <source>
        <dbReference type="Pfam" id="PF14824"/>
    </source>
</evidence>
<feature type="region of interest" description="Precorrin-2 dehydrogenase / sirohydrochlorin ferrochelatase" evidence="15">
    <location>
        <begin position="1"/>
        <end position="203"/>
    </location>
</feature>
<feature type="binding site" evidence="15">
    <location>
        <position position="307"/>
    </location>
    <ligand>
        <name>S-adenosyl-L-methionine</name>
        <dbReference type="ChEBI" id="CHEBI:59789"/>
    </ligand>
</feature>
<dbReference type="GO" id="GO:0019354">
    <property type="term" value="P:siroheme biosynthetic process"/>
    <property type="evidence" value="ECO:0007669"/>
    <property type="project" value="UniProtKB-UniRule"/>
</dbReference>
<dbReference type="PANTHER" id="PTHR45790">
    <property type="entry name" value="SIROHEME SYNTHASE-RELATED"/>
    <property type="match status" value="1"/>
</dbReference>
<evidence type="ECO:0000256" key="2">
    <source>
        <dbReference type="ARBA" id="ARBA00005879"/>
    </source>
</evidence>
<dbReference type="Gene3D" id="3.40.50.720">
    <property type="entry name" value="NAD(P)-binding Rossmann-like Domain"/>
    <property type="match status" value="1"/>
</dbReference>
<evidence type="ECO:0000256" key="3">
    <source>
        <dbReference type="ARBA" id="ARBA00022573"/>
    </source>
</evidence>
<keyword evidence="7 15" id="KW-0560">Oxidoreductase</keyword>
<keyword evidence="3 15" id="KW-0169">Cobalamin biosynthesis</keyword>
<protein>
    <recommendedName>
        <fullName evidence="15">Siroheme synthase</fullName>
    </recommendedName>
    <domain>
        <recommendedName>
            <fullName evidence="15">Uroporphyrinogen-III C-methyltransferase</fullName>
            <shortName evidence="15">Urogen III methylase</shortName>
            <ecNumber evidence="15">2.1.1.107</ecNumber>
        </recommendedName>
        <alternativeName>
            <fullName evidence="15">SUMT</fullName>
        </alternativeName>
        <alternativeName>
            <fullName evidence="15">Uroporphyrinogen III methylase</fullName>
            <shortName evidence="15">UROM</shortName>
        </alternativeName>
    </domain>
    <domain>
        <recommendedName>
            <fullName evidence="15">Precorrin-2 dehydrogenase</fullName>
            <ecNumber evidence="15">1.3.1.76</ecNumber>
        </recommendedName>
    </domain>
    <domain>
        <recommendedName>
            <fullName evidence="15">Sirohydrochlorin ferrochelatase</fullName>
            <ecNumber evidence="15">4.99.1.4</ecNumber>
        </recommendedName>
    </domain>
</protein>
<dbReference type="PROSITE" id="PS00839">
    <property type="entry name" value="SUMT_1"/>
    <property type="match status" value="1"/>
</dbReference>
<feature type="binding site" evidence="15">
    <location>
        <begin position="22"/>
        <end position="23"/>
    </location>
    <ligand>
        <name>NAD(+)</name>
        <dbReference type="ChEBI" id="CHEBI:57540"/>
    </ligand>
</feature>
<comment type="function">
    <text evidence="15">Multifunctional enzyme that catalyzes the SAM-dependent methylations of uroporphyrinogen III at position C-2 and C-7 to form precorrin-2 via precorrin-1. Then it catalyzes the NAD-dependent ring dehydrogenation of precorrin-2 to yield sirohydrochlorin. Finally, it catalyzes the ferrochelation of sirohydrochlorin to yield siroheme.</text>
</comment>
<evidence type="ECO:0000256" key="14">
    <source>
        <dbReference type="ARBA" id="ARBA00060548"/>
    </source>
</evidence>
<dbReference type="UniPathway" id="UPA00262">
    <property type="reaction ID" value="UER00211"/>
</dbReference>
<feature type="domain" description="Tetrapyrrole methylase" evidence="18">
    <location>
        <begin position="219"/>
        <end position="428"/>
    </location>
</feature>
<keyword evidence="4 15" id="KW-0489">Methyltransferase</keyword>
<evidence type="ECO:0000256" key="11">
    <source>
        <dbReference type="ARBA" id="ARBA00023268"/>
    </source>
</evidence>
<dbReference type="EC" id="2.1.1.107" evidence="15"/>
<dbReference type="SUPFAM" id="SSF75615">
    <property type="entry name" value="Siroheme synthase middle domains-like"/>
    <property type="match status" value="1"/>
</dbReference>
<feature type="binding site" evidence="15">
    <location>
        <position position="413"/>
    </location>
    <ligand>
        <name>S-adenosyl-L-methionine</name>
        <dbReference type="ChEBI" id="CHEBI:59789"/>
    </ligand>
</feature>
<dbReference type="Pfam" id="PF13241">
    <property type="entry name" value="NAD_binding_7"/>
    <property type="match status" value="1"/>
</dbReference>
<dbReference type="InterPro" id="IPR028281">
    <property type="entry name" value="Sirohaem_synthase_central"/>
</dbReference>
<dbReference type="EC" id="4.99.1.4" evidence="15"/>
<sequence length="479" mass="51771">MRFYPLFADLQKRHVLVVGGGSVAARKAETLLAAGADVSIGAPELNAELRALEQQGRLRYLPGDYQSSWLDDRVLVIAASNDSAVNRRVSLDAHARGILVNVVDNPQLCNFIVPAIVDRSPIMIAISSGGAAPVLARMLRERFEILLDHSVGKLALLAERARVAVRARFDTVTQRRRFWEALLVGPVATAVAAGRDQHAEQLLDSALKNADATINIGRVALVGAGPGDPGLLTIRALRCLQEADVILHDRLVSREVLDLARRDAERIQTGKESGTHHTTQGRINELLVEHARAGKRVVRLKGGDSFIFGRGGEELEYLHAHDIDYEVVPGITAAAACAAYAGIPLTHRDHAQSLRLVTAHCQSSLDTLDWRALAQEKQTLAVYMGVARLETLREKLIAHGRGADTPFALIENGSRPDQRVISGSLGQLDLIAQRHQVRSPAMLIIGEVAAFATQLAWFGAPVIDGDASVENVTLLAHAA</sequence>
<evidence type="ECO:0000256" key="12">
    <source>
        <dbReference type="ARBA" id="ARBA00025705"/>
    </source>
</evidence>
<feature type="active site" description="Proton acceptor" evidence="15 16">
    <location>
        <position position="249"/>
    </location>
</feature>
<dbReference type="NCBIfam" id="TIGR01469">
    <property type="entry name" value="cobA_cysG_Cterm"/>
    <property type="match status" value="1"/>
</dbReference>
<dbReference type="GO" id="GO:0009236">
    <property type="term" value="P:cobalamin biosynthetic process"/>
    <property type="evidence" value="ECO:0007669"/>
    <property type="project" value="UniProtKB-UniRule"/>
</dbReference>
<feature type="binding site" evidence="15">
    <location>
        <begin position="302"/>
        <end position="304"/>
    </location>
    <ligand>
        <name>S-adenosyl-L-methionine</name>
        <dbReference type="ChEBI" id="CHEBI:59789"/>
    </ligand>
</feature>
<dbReference type="InterPro" id="IPR006367">
    <property type="entry name" value="Sirohaem_synthase_N"/>
</dbReference>
<dbReference type="InterPro" id="IPR037115">
    <property type="entry name" value="Sirohaem_synt_dimer_dom_sf"/>
</dbReference>
<comment type="similarity">
    <text evidence="15">In the N-terminal section; belongs to the precorrin-2 dehydrogenase / sirohydrochlorin ferrochelatase family.</text>
</comment>
<dbReference type="Pfam" id="PF14824">
    <property type="entry name" value="Sirohm_synth_M"/>
    <property type="match status" value="1"/>
</dbReference>
<evidence type="ECO:0000256" key="17">
    <source>
        <dbReference type="RuleBase" id="RU003960"/>
    </source>
</evidence>
<dbReference type="FunFam" id="3.40.1010.10:FF:000001">
    <property type="entry name" value="Siroheme synthase"/>
    <property type="match status" value="1"/>
</dbReference>
<dbReference type="EC" id="1.3.1.76" evidence="15"/>
<comment type="pathway">
    <text evidence="1 15">Porphyrin-containing compound metabolism; siroheme biosynthesis; sirohydrochlorin from precorrin-2: step 1/1.</text>
</comment>
<comment type="catalytic activity">
    <reaction evidence="15">
        <text>uroporphyrinogen III + 2 S-adenosyl-L-methionine = precorrin-2 + 2 S-adenosyl-L-homocysteine + H(+)</text>
        <dbReference type="Rhea" id="RHEA:32459"/>
        <dbReference type="ChEBI" id="CHEBI:15378"/>
        <dbReference type="ChEBI" id="CHEBI:57308"/>
        <dbReference type="ChEBI" id="CHEBI:57856"/>
        <dbReference type="ChEBI" id="CHEBI:58827"/>
        <dbReference type="ChEBI" id="CHEBI:59789"/>
        <dbReference type="EC" id="2.1.1.107"/>
    </reaction>
</comment>
<keyword evidence="22" id="KW-1185">Reference proteome</keyword>
<dbReference type="InterPro" id="IPR019478">
    <property type="entry name" value="Sirohaem_synthase_dimer_dom"/>
</dbReference>
<comment type="pathway">
    <text evidence="15">Cofactor biosynthesis; adenosylcobalamin biosynthesis; sirohydrochlorin from precorrin-2: step 1/1.</text>
</comment>
<keyword evidence="9 15" id="KW-0456">Lyase</keyword>
<comment type="pathway">
    <text evidence="14 15">Cofactor biosynthesis; adenosylcobalamin biosynthesis; precorrin-2 from uroporphyrinogen III: step 1/1.</text>
</comment>
<dbReference type="GO" id="GO:0043115">
    <property type="term" value="F:precorrin-2 dehydrogenase activity"/>
    <property type="evidence" value="ECO:0007669"/>
    <property type="project" value="UniProtKB-UniRule"/>
</dbReference>
<organism evidence="21 22">
    <name type="scientific">Pseudolysobacter antarcticus</name>
    <dbReference type="NCBI Taxonomy" id="2511995"/>
    <lineage>
        <taxon>Bacteria</taxon>
        <taxon>Pseudomonadati</taxon>
        <taxon>Pseudomonadota</taxon>
        <taxon>Gammaproteobacteria</taxon>
        <taxon>Lysobacterales</taxon>
        <taxon>Rhodanobacteraceae</taxon>
        <taxon>Pseudolysobacter</taxon>
    </lineage>
</organism>
<feature type="region of interest" description="Uroporphyrinogen-III C-methyltransferase" evidence="15">
    <location>
        <begin position="217"/>
        <end position="479"/>
    </location>
</feature>
<dbReference type="Pfam" id="PF10414">
    <property type="entry name" value="CysG_dimeriser"/>
    <property type="match status" value="1"/>
</dbReference>
<comment type="catalytic activity">
    <reaction evidence="13 15">
        <text>precorrin-2 + NAD(+) = sirohydrochlorin + NADH + 2 H(+)</text>
        <dbReference type="Rhea" id="RHEA:15613"/>
        <dbReference type="ChEBI" id="CHEBI:15378"/>
        <dbReference type="ChEBI" id="CHEBI:57540"/>
        <dbReference type="ChEBI" id="CHEBI:57945"/>
        <dbReference type="ChEBI" id="CHEBI:58351"/>
        <dbReference type="ChEBI" id="CHEBI:58827"/>
        <dbReference type="EC" id="1.3.1.76"/>
    </reaction>
</comment>
<evidence type="ECO:0000256" key="9">
    <source>
        <dbReference type="ARBA" id="ARBA00023239"/>
    </source>
</evidence>
<evidence type="ECO:0000256" key="1">
    <source>
        <dbReference type="ARBA" id="ARBA00005010"/>
    </source>
</evidence>
<keyword evidence="10 15" id="KW-0627">Porphyrin biosynthesis</keyword>
<evidence type="ECO:0000256" key="13">
    <source>
        <dbReference type="ARBA" id="ARBA00047561"/>
    </source>
</evidence>
<comment type="similarity">
    <text evidence="15">In the C-terminal section; belongs to the precorrin methyltransferase family.</text>
</comment>
<dbReference type="NCBIfam" id="NF007922">
    <property type="entry name" value="PRK10637.1"/>
    <property type="match status" value="1"/>
</dbReference>
<dbReference type="EMBL" id="CP035704">
    <property type="protein sequence ID" value="QBB70011.1"/>
    <property type="molecule type" value="Genomic_DNA"/>
</dbReference>
<dbReference type="FunFam" id="3.30.950.10:FF:000001">
    <property type="entry name" value="Siroheme synthase"/>
    <property type="match status" value="1"/>
</dbReference>
<dbReference type="InterPro" id="IPR014777">
    <property type="entry name" value="4pyrrole_Mease_sub1"/>
</dbReference>
<dbReference type="InterPro" id="IPR012409">
    <property type="entry name" value="Sirohaem_synth"/>
</dbReference>
<feature type="modified residue" description="Phosphoserine" evidence="15">
    <location>
        <position position="128"/>
    </location>
</feature>
<comment type="pathway">
    <text evidence="12 15">Porphyrin-containing compound metabolism; siroheme biosynthesis; precorrin-2 from uroporphyrinogen III: step 1/1.</text>
</comment>
<evidence type="ECO:0000313" key="21">
    <source>
        <dbReference type="EMBL" id="QBB70011.1"/>
    </source>
</evidence>
<dbReference type="GO" id="GO:0051266">
    <property type="term" value="F:sirohydrochlorin ferrochelatase activity"/>
    <property type="evidence" value="ECO:0007669"/>
    <property type="project" value="UniProtKB-EC"/>
</dbReference>
<dbReference type="AlphaFoldDB" id="A0A411HHQ3"/>
<dbReference type="Gene3D" id="3.30.950.10">
    <property type="entry name" value="Methyltransferase, Cobalt-precorrin-4 Transmethylase, Domain 2"/>
    <property type="match status" value="1"/>
</dbReference>
<dbReference type="OrthoDB" id="9815856at2"/>
<feature type="binding site" evidence="15">
    <location>
        <begin position="332"/>
        <end position="333"/>
    </location>
    <ligand>
        <name>S-adenosyl-L-methionine</name>
        <dbReference type="ChEBI" id="CHEBI:59789"/>
    </ligand>
</feature>
<name>A0A411HHQ3_9GAMM</name>
<keyword evidence="5 15" id="KW-0808">Transferase</keyword>
<dbReference type="GO" id="GO:0004851">
    <property type="term" value="F:uroporphyrin-III C-methyltransferase activity"/>
    <property type="evidence" value="ECO:0007669"/>
    <property type="project" value="UniProtKB-UniRule"/>
</dbReference>
<keyword evidence="8 15" id="KW-0520">NAD</keyword>
<keyword evidence="11 15" id="KW-0511">Multifunctional enzyme</keyword>
<dbReference type="InterPro" id="IPR000878">
    <property type="entry name" value="4pyrrol_Mease"/>
</dbReference>
<dbReference type="GO" id="GO:0051287">
    <property type="term" value="F:NAD binding"/>
    <property type="evidence" value="ECO:0007669"/>
    <property type="project" value="InterPro"/>
</dbReference>
<dbReference type="HAMAP" id="MF_01646">
    <property type="entry name" value="Siroheme_synth"/>
    <property type="match status" value="1"/>
</dbReference>
<proteinExistence type="inferred from homology"/>
<evidence type="ECO:0000256" key="5">
    <source>
        <dbReference type="ARBA" id="ARBA00022679"/>
    </source>
</evidence>
<dbReference type="InterPro" id="IPR036291">
    <property type="entry name" value="NAD(P)-bd_dom_sf"/>
</dbReference>
<feature type="binding site" evidence="15">
    <location>
        <begin position="43"/>
        <end position="44"/>
    </location>
    <ligand>
        <name>NAD(+)</name>
        <dbReference type="ChEBI" id="CHEBI:57540"/>
    </ligand>
</feature>
<dbReference type="PANTHER" id="PTHR45790:SF1">
    <property type="entry name" value="SIROHEME SYNTHASE"/>
    <property type="match status" value="1"/>
</dbReference>
<gene>
    <name evidence="21" type="primary">cobA</name>
    <name evidence="15" type="synonym">cysG</name>
    <name evidence="21" type="ORF">ELE36_06360</name>
</gene>
<dbReference type="RefSeq" id="WP_129832270.1">
    <property type="nucleotide sequence ID" value="NZ_CP035704.1"/>
</dbReference>
<feature type="binding site" evidence="15">
    <location>
        <position position="226"/>
    </location>
    <ligand>
        <name>S-adenosyl-L-methionine</name>
        <dbReference type="ChEBI" id="CHEBI:59789"/>
    </ligand>
</feature>
<dbReference type="CDD" id="cd11642">
    <property type="entry name" value="SUMT"/>
    <property type="match status" value="1"/>
</dbReference>
<reference evidence="21 22" key="1">
    <citation type="submission" date="2019-01" db="EMBL/GenBank/DDBJ databases">
        <title>Pseudolysobacter antarctica gen. nov., sp. nov., isolated from Fildes Peninsula, Antarctica.</title>
        <authorList>
            <person name="Wei Z."/>
            <person name="Peng F."/>
        </authorList>
    </citation>
    <scope>NUCLEOTIDE SEQUENCE [LARGE SCALE GENOMIC DNA]</scope>
    <source>
        <strain evidence="21 22">AQ6-296</strain>
    </source>
</reference>
<dbReference type="Gene3D" id="3.40.1010.10">
    <property type="entry name" value="Cobalt-precorrin-4 Transmethylase, Domain 1"/>
    <property type="match status" value="1"/>
</dbReference>
<dbReference type="SUPFAM" id="SSF51735">
    <property type="entry name" value="NAD(P)-binding Rossmann-fold domains"/>
    <property type="match status" value="1"/>
</dbReference>
<comment type="catalytic activity">
    <reaction evidence="15">
        <text>siroheme + 2 H(+) = sirohydrochlorin + Fe(2+)</text>
        <dbReference type="Rhea" id="RHEA:24360"/>
        <dbReference type="ChEBI" id="CHEBI:15378"/>
        <dbReference type="ChEBI" id="CHEBI:29033"/>
        <dbReference type="ChEBI" id="CHEBI:58351"/>
        <dbReference type="ChEBI" id="CHEBI:60052"/>
        <dbReference type="EC" id="4.99.1.4"/>
    </reaction>
</comment>
<feature type="binding site" evidence="15">
    <location>
        <position position="384"/>
    </location>
    <ligand>
        <name>S-adenosyl-L-methionine</name>
        <dbReference type="ChEBI" id="CHEBI:59789"/>
    </ligand>
</feature>
<comment type="pathway">
    <text evidence="15">Porphyrin-containing compound metabolism; siroheme biosynthesis; siroheme from sirohydrochlorin: step 1/1.</text>
</comment>
<dbReference type="GO" id="GO:0032259">
    <property type="term" value="P:methylation"/>
    <property type="evidence" value="ECO:0007669"/>
    <property type="project" value="UniProtKB-KW"/>
</dbReference>
<dbReference type="KEGG" id="xbc:ELE36_06360"/>
<dbReference type="Gene3D" id="3.30.160.110">
    <property type="entry name" value="Siroheme synthase, domain 2"/>
    <property type="match status" value="1"/>
</dbReference>
<evidence type="ECO:0000256" key="16">
    <source>
        <dbReference type="PIRSR" id="PIRSR036426-1"/>
    </source>
</evidence>
<evidence type="ECO:0000256" key="7">
    <source>
        <dbReference type="ARBA" id="ARBA00023002"/>
    </source>
</evidence>
<dbReference type="PIRSF" id="PIRSF036426">
    <property type="entry name" value="Sirohaem_synth"/>
    <property type="match status" value="1"/>
</dbReference>
<feature type="active site" description="Proton donor" evidence="15 16">
    <location>
        <position position="271"/>
    </location>
</feature>
<dbReference type="InterPro" id="IPR003043">
    <property type="entry name" value="Uropor_MeTrfase_CS"/>
</dbReference>
<dbReference type="PROSITE" id="PS00840">
    <property type="entry name" value="SUMT_2"/>
    <property type="match status" value="1"/>
</dbReference>
<evidence type="ECO:0000256" key="8">
    <source>
        <dbReference type="ARBA" id="ARBA00023027"/>
    </source>
</evidence>
<dbReference type="InterPro" id="IPR035996">
    <property type="entry name" value="4pyrrol_Methylase_sf"/>
</dbReference>
<evidence type="ECO:0000259" key="18">
    <source>
        <dbReference type="Pfam" id="PF00590"/>
    </source>
</evidence>
<evidence type="ECO:0000259" key="19">
    <source>
        <dbReference type="Pfam" id="PF10414"/>
    </source>
</evidence>
<evidence type="ECO:0000256" key="10">
    <source>
        <dbReference type="ARBA" id="ARBA00023244"/>
    </source>
</evidence>
<dbReference type="InterPro" id="IPR006366">
    <property type="entry name" value="CobA/CysG_C"/>
</dbReference>